<evidence type="ECO:0000313" key="2">
    <source>
        <dbReference type="Proteomes" id="UP000037822"/>
    </source>
</evidence>
<proteinExistence type="predicted"/>
<dbReference type="PATRIC" id="fig|1526658.3.peg.1225"/>
<sequence length="61" mass="6357">MAHAQFHLAAADIISRADAGERVDDAVTFAAASPFGERSMEVVEALLSLRNQSKAAGTIGN</sequence>
<dbReference type="AlphaFoldDB" id="A0A0N1N4F8"/>
<organism evidence="1 2">
    <name type="scientific">Bosea vaviloviae</name>
    <dbReference type="NCBI Taxonomy" id="1526658"/>
    <lineage>
        <taxon>Bacteria</taxon>
        <taxon>Pseudomonadati</taxon>
        <taxon>Pseudomonadota</taxon>
        <taxon>Alphaproteobacteria</taxon>
        <taxon>Hyphomicrobiales</taxon>
        <taxon>Boseaceae</taxon>
        <taxon>Bosea</taxon>
    </lineage>
</organism>
<evidence type="ECO:0000313" key="1">
    <source>
        <dbReference type="EMBL" id="KPH82489.1"/>
    </source>
</evidence>
<dbReference type="Proteomes" id="UP000037822">
    <property type="component" value="Unassembled WGS sequence"/>
</dbReference>
<accession>A0A0N1N4F8</accession>
<comment type="caution">
    <text evidence="1">The sequence shown here is derived from an EMBL/GenBank/DDBJ whole genome shotgun (WGS) entry which is preliminary data.</text>
</comment>
<name>A0A0N1N4F8_9HYPH</name>
<dbReference type="EMBL" id="LGSZ01000019">
    <property type="protein sequence ID" value="KPH82489.1"/>
    <property type="molecule type" value="Genomic_DNA"/>
</dbReference>
<reference evidence="1 2" key="1">
    <citation type="submission" date="2015-07" db="EMBL/GenBank/DDBJ databases">
        <title>Whole genome sequencing of Bosea vaviloviae isolated from cave pool.</title>
        <authorList>
            <person name="Tan N.E.H."/>
            <person name="Lee Y.P."/>
            <person name="Gan H.M."/>
            <person name="Barton H."/>
            <person name="Savka M.A."/>
        </authorList>
    </citation>
    <scope>NUCLEOTIDE SEQUENCE [LARGE SCALE GENOMIC DNA]</scope>
    <source>
        <strain evidence="1 2">SD260</strain>
    </source>
</reference>
<gene>
    <name evidence="1" type="ORF">AE618_03095</name>
</gene>
<protein>
    <submittedName>
        <fullName evidence="1">Uncharacterized protein</fullName>
    </submittedName>
</protein>
<keyword evidence="2" id="KW-1185">Reference proteome</keyword>